<dbReference type="SUPFAM" id="SSF50978">
    <property type="entry name" value="WD40 repeat-like"/>
    <property type="match status" value="1"/>
</dbReference>
<dbReference type="Pfam" id="PF00400">
    <property type="entry name" value="WD40"/>
    <property type="match status" value="2"/>
</dbReference>
<feature type="compositionally biased region" description="Polar residues" evidence="2">
    <location>
        <begin position="211"/>
        <end position="230"/>
    </location>
</feature>
<name>A9V4V0_MONBE</name>
<dbReference type="InterPro" id="IPR001680">
    <property type="entry name" value="WD40_rpt"/>
</dbReference>
<dbReference type="EMBL" id="CH991559">
    <property type="protein sequence ID" value="EDQ87519.1"/>
    <property type="molecule type" value="Genomic_DNA"/>
</dbReference>
<dbReference type="Gene3D" id="1.20.1280.50">
    <property type="match status" value="1"/>
</dbReference>
<dbReference type="PANTHER" id="PTHR19872:SF7">
    <property type="entry name" value="F-BOX AND WD REPEAT DOMAIN CONTAINING PROTEIN 10B-RELATED"/>
    <property type="match status" value="1"/>
</dbReference>
<dbReference type="InParanoid" id="A9V4V0"/>
<dbReference type="InterPro" id="IPR051075">
    <property type="entry name" value="SCF_subunit_WD-repeat"/>
</dbReference>
<feature type="repeat" description="WD" evidence="1">
    <location>
        <begin position="535"/>
        <end position="576"/>
    </location>
</feature>
<evidence type="ECO:0000256" key="1">
    <source>
        <dbReference type="PROSITE-ProRule" id="PRU00221"/>
    </source>
</evidence>
<dbReference type="SMART" id="SM00320">
    <property type="entry name" value="WD40"/>
    <property type="match status" value="7"/>
</dbReference>
<feature type="compositionally biased region" description="Low complexity" evidence="2">
    <location>
        <begin position="151"/>
        <end position="202"/>
    </location>
</feature>
<feature type="compositionally biased region" description="Polar residues" evidence="2">
    <location>
        <begin position="918"/>
        <end position="938"/>
    </location>
</feature>
<dbReference type="OMA" id="AKCINSH"/>
<sequence>MTSTIMRHTLGGPRQPGTASGQSPPRHHNDFEFRCDVTGLPIICSRCQSCEVQRHMLNNEVWFGQLPGTHQRRFLFRLIDAAPVPFLQYIVNLLQPLKHRDTLYALHNTKGVTDGAKAEVLLSSLHEADNTRLTQRSRLVQPGGHKSLPNSSSSLTAIRRSARSARSARTARVRSANPSTPQSSPPTASSQSQLRRATPPSSARRRRPSPNQSGTSGPVASRSVSASLHPTSPPYGSVSSSFATSNNSASLPAKGRRRSHAALAATVNRRMGETGLQVGVPRTFLPGLAAQDESYEMRSALAWFAMTTHWCRLAAFQRLHRFAGVDLLRPLVNYAEERLRESGPDEGTAKCDIIKLLPPPLSKYLMGFFTFRDLQVAAKVSVAWRDIAVQVMEDQTHRRDADDLILDLRKNHARAQNTNLVQLEVPTEHGSLTITQFETDIFCGLYSVLLVSDISKNIARVLDFRGGEHFVTGSADKLIRVYNASTGRVVQTISGHAGSIRGIAMSDSLNIVVSGSYDTSVRVWSMADRSCITVFRGHKSTVVTVSICEEALLVASGGRDRCLIIWSLRTGAALHTRHTSAPITTCRIMCDHVLFACEDGTLTLLQLIRSGARPSHGSAAPGEGLAKRQDSHVAVRPHMGGASNAAAHAGRAPFKSHLIDPVAVQEVFTVQAHDGMVRDVHLTEYLAISAGEDGACHIWAKHSRVLGPMKTLRHLQAVTACRLADGRVITSCTDGKMRVWVARTGHCVRIFRGNANCFAINDFAFGNADRMIISTSETLGILSFSKQDQRGFSLSSHSEDADSLSNAASSQGSRQQSRHDSDELRHSHSRHRLHLEVASDSDLDDLRDSDDSGDDHDGHYHRDDNGDDDDDDDDDDNDDDCPSRSRRSRRRQSVSLAFARRRPNRRRGSMLLGRHTPVLQTQPNSRPGSASRDSSLQPPGSVRRGSMAQPPGSARRGSMALPQRRMSRLELATPNGSLRGSLRMEAVTIDEPSSQSALDRRRRPSASADLTQARSFTPTLFASSKLNIPHSSSMRRASSASRLNF</sequence>
<feature type="compositionally biased region" description="Basic residues" evidence="2">
    <location>
        <begin position="899"/>
        <end position="908"/>
    </location>
</feature>
<keyword evidence="1" id="KW-0853">WD repeat</keyword>
<feature type="compositionally biased region" description="Acidic residues" evidence="2">
    <location>
        <begin position="865"/>
        <end position="880"/>
    </location>
</feature>
<dbReference type="GeneID" id="5892923"/>
<dbReference type="FunCoup" id="A9V4V0">
    <property type="interactions" value="2"/>
</dbReference>
<dbReference type="AlphaFoldDB" id="A9V4V0"/>
<feature type="compositionally biased region" description="Low complexity" evidence="2">
    <location>
        <begin position="237"/>
        <end position="250"/>
    </location>
</feature>
<evidence type="ECO:0000313" key="3">
    <source>
        <dbReference type="EMBL" id="EDQ87519.1"/>
    </source>
</evidence>
<dbReference type="PROSITE" id="PS50294">
    <property type="entry name" value="WD_REPEATS_REGION"/>
    <property type="match status" value="2"/>
</dbReference>
<protein>
    <recommendedName>
        <fullName evidence="5">F-box domain-containing protein</fullName>
    </recommendedName>
</protein>
<dbReference type="Proteomes" id="UP000001357">
    <property type="component" value="Unassembled WGS sequence"/>
</dbReference>
<feature type="compositionally biased region" description="Basic and acidic residues" evidence="2">
    <location>
        <begin position="817"/>
        <end position="826"/>
    </location>
</feature>
<feature type="region of interest" description="Disordered" evidence="2">
    <location>
        <begin position="793"/>
        <end position="1012"/>
    </location>
</feature>
<proteinExistence type="predicted"/>
<evidence type="ECO:0000313" key="4">
    <source>
        <dbReference type="Proteomes" id="UP000001357"/>
    </source>
</evidence>
<accession>A9V4V0</accession>
<dbReference type="RefSeq" id="XP_001747779.1">
    <property type="nucleotide sequence ID" value="XM_001747727.1"/>
</dbReference>
<dbReference type="STRING" id="81824.A9V4V0"/>
<dbReference type="InterPro" id="IPR036322">
    <property type="entry name" value="WD40_repeat_dom_sf"/>
</dbReference>
<dbReference type="InterPro" id="IPR015943">
    <property type="entry name" value="WD40/YVTN_repeat-like_dom_sf"/>
</dbReference>
<keyword evidence="4" id="KW-1185">Reference proteome</keyword>
<dbReference type="eggNOG" id="KOG0274">
    <property type="taxonomic scope" value="Eukaryota"/>
</dbReference>
<feature type="region of interest" description="Disordered" evidence="2">
    <location>
        <begin position="133"/>
        <end position="257"/>
    </location>
</feature>
<feature type="repeat" description="WD" evidence="1">
    <location>
        <begin position="493"/>
        <end position="534"/>
    </location>
</feature>
<dbReference type="KEGG" id="mbr:MONBRDRAFT_27285"/>
<dbReference type="PROSITE" id="PS50082">
    <property type="entry name" value="WD_REPEATS_2"/>
    <property type="match status" value="2"/>
</dbReference>
<reference evidence="3 4" key="1">
    <citation type="journal article" date="2008" name="Nature">
        <title>The genome of the choanoflagellate Monosiga brevicollis and the origin of metazoans.</title>
        <authorList>
            <consortium name="JGI Sequencing"/>
            <person name="King N."/>
            <person name="Westbrook M.J."/>
            <person name="Young S.L."/>
            <person name="Kuo A."/>
            <person name="Abedin M."/>
            <person name="Chapman J."/>
            <person name="Fairclough S."/>
            <person name="Hellsten U."/>
            <person name="Isogai Y."/>
            <person name="Letunic I."/>
            <person name="Marr M."/>
            <person name="Pincus D."/>
            <person name="Putnam N."/>
            <person name="Rokas A."/>
            <person name="Wright K.J."/>
            <person name="Zuzow R."/>
            <person name="Dirks W."/>
            <person name="Good M."/>
            <person name="Goodstein D."/>
            <person name="Lemons D."/>
            <person name="Li W."/>
            <person name="Lyons J.B."/>
            <person name="Morris A."/>
            <person name="Nichols S."/>
            <person name="Richter D.J."/>
            <person name="Salamov A."/>
            <person name="Bork P."/>
            <person name="Lim W.A."/>
            <person name="Manning G."/>
            <person name="Miller W.T."/>
            <person name="McGinnis W."/>
            <person name="Shapiro H."/>
            <person name="Tjian R."/>
            <person name="Grigoriev I.V."/>
            <person name="Rokhsar D."/>
        </authorList>
    </citation>
    <scope>NUCLEOTIDE SEQUENCE [LARGE SCALE GENOMIC DNA]</scope>
    <source>
        <strain evidence="4">MX1 / ATCC 50154</strain>
    </source>
</reference>
<feature type="compositionally biased region" description="Low complexity" evidence="2">
    <location>
        <begin position="805"/>
        <end position="815"/>
    </location>
</feature>
<feature type="compositionally biased region" description="Basic and acidic residues" evidence="2">
    <location>
        <begin position="844"/>
        <end position="864"/>
    </location>
</feature>
<dbReference type="Gene3D" id="2.130.10.10">
    <property type="entry name" value="YVTN repeat-like/Quinoprotein amine dehydrogenase"/>
    <property type="match status" value="2"/>
</dbReference>
<dbReference type="PANTHER" id="PTHR19872">
    <property type="entry name" value="UBIQUITIN LIGASE SPECIFICITY FACTOR/HREP PROTEIN"/>
    <property type="match status" value="1"/>
</dbReference>
<feature type="region of interest" description="Disordered" evidence="2">
    <location>
        <begin position="1"/>
        <end position="27"/>
    </location>
</feature>
<gene>
    <name evidence="3" type="ORF">MONBRDRAFT_27285</name>
</gene>
<evidence type="ECO:0000256" key="2">
    <source>
        <dbReference type="SAM" id="MobiDB-lite"/>
    </source>
</evidence>
<evidence type="ECO:0008006" key="5">
    <source>
        <dbReference type="Google" id="ProtNLM"/>
    </source>
</evidence>
<organism evidence="3 4">
    <name type="scientific">Monosiga brevicollis</name>
    <name type="common">Choanoflagellate</name>
    <dbReference type="NCBI Taxonomy" id="81824"/>
    <lineage>
        <taxon>Eukaryota</taxon>
        <taxon>Choanoflagellata</taxon>
        <taxon>Craspedida</taxon>
        <taxon>Salpingoecidae</taxon>
        <taxon>Monosiga</taxon>
    </lineage>
</organism>